<dbReference type="Pfam" id="PF21547">
    <property type="entry name" value="TTI1"/>
    <property type="match status" value="1"/>
</dbReference>
<organism evidence="5 6">
    <name type="scientific">Wickerhamomyces pijperi</name>
    <name type="common">Yeast</name>
    <name type="synonym">Pichia pijperi</name>
    <dbReference type="NCBI Taxonomy" id="599730"/>
    <lineage>
        <taxon>Eukaryota</taxon>
        <taxon>Fungi</taxon>
        <taxon>Dikarya</taxon>
        <taxon>Ascomycota</taxon>
        <taxon>Saccharomycotina</taxon>
        <taxon>Saccharomycetes</taxon>
        <taxon>Phaffomycetales</taxon>
        <taxon>Wickerhamomycetaceae</taxon>
        <taxon>Wickerhamomyces</taxon>
    </lineage>
</organism>
<gene>
    <name evidence="5" type="ORF">WICPIJ_009923</name>
</gene>
<dbReference type="InterPro" id="IPR016024">
    <property type="entry name" value="ARM-type_fold"/>
</dbReference>
<dbReference type="InterPro" id="IPR016441">
    <property type="entry name" value="Tti1"/>
</dbReference>
<evidence type="ECO:0000259" key="3">
    <source>
        <dbReference type="Pfam" id="PF24181"/>
    </source>
</evidence>
<dbReference type="PIRSF" id="PIRSF005250">
    <property type="entry name" value="UCP005250"/>
    <property type="match status" value="1"/>
</dbReference>
<dbReference type="PANTHER" id="PTHR18460">
    <property type="entry name" value="TEL2 INTERACTING PROTEIN 1 TTI1 FAMILY MEMBER"/>
    <property type="match status" value="1"/>
</dbReference>
<dbReference type="Pfam" id="PF24181">
    <property type="entry name" value="TPR_TTI1_C"/>
    <property type="match status" value="1"/>
</dbReference>
<dbReference type="PANTHER" id="PTHR18460:SF3">
    <property type="entry name" value="TELO2-INTERACTING PROTEIN 1 HOMOLOG"/>
    <property type="match status" value="1"/>
</dbReference>
<accession>A0A9P8PJ55</accession>
<feature type="domain" description="TEL2-interacting protein 1 second TPR" evidence="4">
    <location>
        <begin position="380"/>
        <end position="628"/>
    </location>
</feature>
<reference evidence="5" key="1">
    <citation type="journal article" date="2021" name="Open Biol.">
        <title>Shared evolutionary footprints suggest mitochondrial oxidative damage underlies multiple complex I losses in fungi.</title>
        <authorList>
            <person name="Schikora-Tamarit M.A."/>
            <person name="Marcet-Houben M."/>
            <person name="Nosek J."/>
            <person name="Gabaldon T."/>
        </authorList>
    </citation>
    <scope>NUCLEOTIDE SEQUENCE</scope>
    <source>
        <strain evidence="5">CBS2887</strain>
    </source>
</reference>
<proteinExistence type="predicted"/>
<dbReference type="InterPro" id="IPR059075">
    <property type="entry name" value="TPR_TTI1_2nd_yeast"/>
</dbReference>
<comment type="caution">
    <text evidence="5">The sequence shown here is derived from an EMBL/GenBank/DDBJ whole genome shotgun (WGS) entry which is preliminary data.</text>
</comment>
<dbReference type="GO" id="GO:0005737">
    <property type="term" value="C:cytoplasm"/>
    <property type="evidence" value="ECO:0007669"/>
    <property type="project" value="TreeGrafter"/>
</dbReference>
<evidence type="ECO:0000256" key="1">
    <source>
        <dbReference type="SAM" id="MobiDB-lite"/>
    </source>
</evidence>
<dbReference type="InterPro" id="IPR057567">
    <property type="entry name" value="TPR_TTI1_C"/>
</dbReference>
<feature type="region of interest" description="Disordered" evidence="1">
    <location>
        <begin position="807"/>
        <end position="832"/>
    </location>
</feature>
<keyword evidence="6" id="KW-1185">Reference proteome</keyword>
<evidence type="ECO:0000313" key="5">
    <source>
        <dbReference type="EMBL" id="KAH3673037.1"/>
    </source>
</evidence>
<evidence type="ECO:0000259" key="4">
    <source>
        <dbReference type="Pfam" id="PF26245"/>
    </source>
</evidence>
<feature type="compositionally biased region" description="Acidic residues" evidence="1">
    <location>
        <begin position="808"/>
        <end position="819"/>
    </location>
</feature>
<feature type="domain" description="TTI1 N-terminal TPR" evidence="2">
    <location>
        <begin position="10"/>
        <end position="364"/>
    </location>
</feature>
<dbReference type="AlphaFoldDB" id="A0A9P8PJ55"/>
<reference evidence="5" key="2">
    <citation type="submission" date="2021-01" db="EMBL/GenBank/DDBJ databases">
        <authorList>
            <person name="Schikora-Tamarit M.A."/>
        </authorList>
    </citation>
    <scope>NUCLEOTIDE SEQUENCE</scope>
    <source>
        <strain evidence="5">CBS2887</strain>
    </source>
</reference>
<evidence type="ECO:0000313" key="6">
    <source>
        <dbReference type="Proteomes" id="UP000774326"/>
    </source>
</evidence>
<dbReference type="EMBL" id="JAEUBG010005713">
    <property type="protein sequence ID" value="KAH3673037.1"/>
    <property type="molecule type" value="Genomic_DNA"/>
</dbReference>
<dbReference type="InterPro" id="IPR049362">
    <property type="entry name" value="TTI1_rpt"/>
</dbReference>
<dbReference type="InterPro" id="IPR057566">
    <property type="entry name" value="TPR_TTI1_N"/>
</dbReference>
<sequence>MSIDNDKRIFAIIRPSCVTLSQIALAPQEQINTQSLELINALKDVFQNLDSSINPHDIISSNLTDYIFVPLSYLLKLPDLSDTSITYILKIITILIRNSWSANLPYALARQLFPLITYLTGGSPNPKDDTEIKGKSDELKLSGATALQQFFNSLVNQKNKKEYDFFSNVENLPALGHVVTVLLNFTEKSPSCVELQAQSLSTLSTLYFDLINDGEVLSYILPGNVSTLTKVLASRGQRTHYTVLVQTIDLLGKLLLLVYNDEDLGITYQDIQTIQEALQEDQEFDHIQLKDASFQKVHRTRSWLRGTSTQVKMALGNLVVLQDHAKWEVKESLLKFCESVLGECLYSLGTSIPVMVKLMANLSNSLPVSGTFIKTCKNKDYLQEILSSELNNFVDGFSATIQSPNQDKINMNINSIQFLCELGNTNEVVISKLVETTIIELNDMLVKKSKQSANLISESDTITDLMVVMKDMNHLSLNPKALSTYDNVLDASVQLKLARMFQSLGEQIDPSNIINSILIDDIDKTLNERGISLWIVNNLMQGYTTKLQPDLLFDEFLDFQEDSNGTQALAHETPEFTFVILDYCKSLIEEISGLEASKSTEQVSCIALDTIGVVANLMKTEFEMELVDYLYPVIDSLASHSEVIRNHALNSALIISDNLYGGSLNQLVVQNTDYLIDAISVRLSNALTSRSTAILAVCTKLVGYQVVQNFKDVIEITFSLLDYYHGYEDLCLDFFVLFEIIIDEVKREYLSDASKLKIEDFNSQSSFNPWGMKNIDQLINLLDKSQRDIDIVLEKPGYEETINRVQELDSDDEEEEEVLTAEQNQADQEDSKELEDEITKWVSPIPQETYKLLQQMAAYGERLLTHPSVKLELQILRTMKKVIVLFATQPRNLLPIVANLWPIITNLIVNEDPKIVMAACDVLILIIEHSGSFISQRFVQFWRSSMKGHHLFQTTSKLSSLSTKQINLPGLNLKCFQKLSAVIRVALKVLGKSIPDITASEMIETCSPLINDEEIDSFGDFSDIAWMVKFEKYGAPAVGLNEVDMKKEDVVINGISYRFVELVK</sequence>
<dbReference type="SUPFAM" id="SSF48371">
    <property type="entry name" value="ARM repeat"/>
    <property type="match status" value="1"/>
</dbReference>
<name>A0A9P8PJ55_WICPI</name>
<feature type="domain" description="TTI1 C-terminal TPR" evidence="3">
    <location>
        <begin position="808"/>
        <end position="940"/>
    </location>
</feature>
<evidence type="ECO:0008006" key="7">
    <source>
        <dbReference type="Google" id="ProtNLM"/>
    </source>
</evidence>
<dbReference type="InterPro" id="IPR052587">
    <property type="entry name" value="TELO2-interacting_protein_1"/>
</dbReference>
<dbReference type="OrthoDB" id="6781668at2759"/>
<dbReference type="Proteomes" id="UP000774326">
    <property type="component" value="Unassembled WGS sequence"/>
</dbReference>
<evidence type="ECO:0000259" key="2">
    <source>
        <dbReference type="Pfam" id="PF24173"/>
    </source>
</evidence>
<dbReference type="Pfam" id="PF26245">
    <property type="entry name" value="TPR_TTI1_2nd_yeast"/>
    <property type="match status" value="1"/>
</dbReference>
<dbReference type="Pfam" id="PF24173">
    <property type="entry name" value="TPR_TTI1_N"/>
    <property type="match status" value="1"/>
</dbReference>
<protein>
    <recommendedName>
        <fullName evidence="7">TEL2-interacting protein 1</fullName>
    </recommendedName>
</protein>